<dbReference type="Pfam" id="PF12704">
    <property type="entry name" value="MacB_PCD"/>
    <property type="match status" value="1"/>
</dbReference>
<dbReference type="InterPro" id="IPR003838">
    <property type="entry name" value="ABC3_permease_C"/>
</dbReference>
<evidence type="ECO:0000256" key="7">
    <source>
        <dbReference type="SAM" id="Phobius"/>
    </source>
</evidence>
<evidence type="ECO:0000313" key="11">
    <source>
        <dbReference type="Proteomes" id="UP000644693"/>
    </source>
</evidence>
<reference evidence="10" key="2">
    <citation type="submission" date="2020-09" db="EMBL/GenBank/DDBJ databases">
        <authorList>
            <person name="Sun Q."/>
            <person name="Kim S."/>
        </authorList>
    </citation>
    <scope>NUCLEOTIDE SEQUENCE</scope>
    <source>
        <strain evidence="10">KCTC 23430</strain>
    </source>
</reference>
<feature type="transmembrane region" description="Helical" evidence="7">
    <location>
        <begin position="321"/>
        <end position="344"/>
    </location>
</feature>
<feature type="transmembrane region" description="Helical" evidence="7">
    <location>
        <begin position="25"/>
        <end position="48"/>
    </location>
</feature>
<dbReference type="AlphaFoldDB" id="A0A919CJJ4"/>
<dbReference type="PANTHER" id="PTHR30489">
    <property type="entry name" value="LIPOPROTEIN-RELEASING SYSTEM TRANSMEMBRANE PROTEIN LOLE"/>
    <property type="match status" value="1"/>
</dbReference>
<evidence type="ECO:0000256" key="1">
    <source>
        <dbReference type="ARBA" id="ARBA00004651"/>
    </source>
</evidence>
<dbReference type="PANTHER" id="PTHR30489:SF0">
    <property type="entry name" value="LIPOPROTEIN-RELEASING SYSTEM TRANSMEMBRANE PROTEIN LOLE"/>
    <property type="match status" value="1"/>
</dbReference>
<protein>
    <submittedName>
        <fullName evidence="10">Multidrug ABC transporter substrate-binding protein</fullName>
    </submittedName>
</protein>
<feature type="domain" description="ABC3 transporter permease C-terminal" evidence="8">
    <location>
        <begin position="277"/>
        <end position="409"/>
    </location>
</feature>
<comment type="subcellular location">
    <subcellularLocation>
        <location evidence="1">Cell membrane</location>
        <topology evidence="1">Multi-pass membrane protein</topology>
    </subcellularLocation>
</comment>
<dbReference type="EMBL" id="BMYM01000001">
    <property type="protein sequence ID" value="GHD30117.1"/>
    <property type="molecule type" value="Genomic_DNA"/>
</dbReference>
<feature type="transmembrane region" description="Helical" evidence="7">
    <location>
        <begin position="383"/>
        <end position="402"/>
    </location>
</feature>
<evidence type="ECO:0000256" key="4">
    <source>
        <dbReference type="ARBA" id="ARBA00022692"/>
    </source>
</evidence>
<name>A0A919CJJ4_9GAMM</name>
<dbReference type="InterPro" id="IPR051447">
    <property type="entry name" value="Lipoprotein-release_system"/>
</dbReference>
<dbReference type="RefSeq" id="WP_189476017.1">
    <property type="nucleotide sequence ID" value="NZ_BMYM01000001.1"/>
</dbReference>
<feature type="transmembrane region" description="Helical" evidence="7">
    <location>
        <begin position="274"/>
        <end position="299"/>
    </location>
</feature>
<reference evidence="10" key="1">
    <citation type="journal article" date="2014" name="Int. J. Syst. Evol. Microbiol.">
        <title>Complete genome sequence of Corynebacterium casei LMG S-19264T (=DSM 44701T), isolated from a smear-ripened cheese.</title>
        <authorList>
            <consortium name="US DOE Joint Genome Institute (JGI-PGF)"/>
            <person name="Walter F."/>
            <person name="Albersmeier A."/>
            <person name="Kalinowski J."/>
            <person name="Ruckert C."/>
        </authorList>
    </citation>
    <scope>NUCLEOTIDE SEQUENCE</scope>
    <source>
        <strain evidence="10">KCTC 23430</strain>
    </source>
</reference>
<evidence type="ECO:0000256" key="6">
    <source>
        <dbReference type="ARBA" id="ARBA00023136"/>
    </source>
</evidence>
<dbReference type="GO" id="GO:0098797">
    <property type="term" value="C:plasma membrane protein complex"/>
    <property type="evidence" value="ECO:0007669"/>
    <property type="project" value="TreeGrafter"/>
</dbReference>
<sequence>MNAGERIAIAARYTFVGGGARLSGFLSSLSILGLILAIALLITVLSVMNGFDREMRQRILSLVPHVTLHAYDGADPDSPIAASILEHPEVSALQSFTAFDALFMRGAVIETARGIGLGDYQASGATASDSPMLATLPAETRRRFSDDPRGLILGSGIAERLQAVPGDKLTLVVPELGGSASPRRSKFETVTLHGLLNTQTELDQVTAIVPLAMASQLAGLGDSVSGFQLATTDLFEASRVGWELTAALPPQYYVTNWTMTHGNLYAAVQLSRDLVTILLLSVIAVAAFNVVSSLVLVVFDKRGDIAILRTLGAKPTDVAKIFLWQGAMIGIVGVILGALSGVLLSLAVPSLVDMLETVLGIQFLSTDVYPVSFIPVEILPSDVILVAVVSFVLCLLSALYPARRAARLAPATVLHERST</sequence>
<proteinExistence type="inferred from homology"/>
<gene>
    <name evidence="10" type="primary">lolC</name>
    <name evidence="10" type="ORF">GCM10007053_11540</name>
</gene>
<evidence type="ECO:0000256" key="2">
    <source>
        <dbReference type="ARBA" id="ARBA00005236"/>
    </source>
</evidence>
<keyword evidence="6 7" id="KW-0472">Membrane</keyword>
<accession>A0A919CJJ4</accession>
<comment type="similarity">
    <text evidence="2">Belongs to the ABC-4 integral membrane protein family. LolC/E subfamily.</text>
</comment>
<keyword evidence="5 7" id="KW-1133">Transmembrane helix</keyword>
<dbReference type="GO" id="GO:0044874">
    <property type="term" value="P:lipoprotein localization to outer membrane"/>
    <property type="evidence" value="ECO:0007669"/>
    <property type="project" value="TreeGrafter"/>
</dbReference>
<evidence type="ECO:0000259" key="9">
    <source>
        <dbReference type="Pfam" id="PF12704"/>
    </source>
</evidence>
<keyword evidence="4 7" id="KW-0812">Transmembrane</keyword>
<organism evidence="10 11">
    <name type="scientific">Parahalioglobus pacificus</name>
    <dbReference type="NCBI Taxonomy" id="930806"/>
    <lineage>
        <taxon>Bacteria</taxon>
        <taxon>Pseudomonadati</taxon>
        <taxon>Pseudomonadota</taxon>
        <taxon>Gammaproteobacteria</taxon>
        <taxon>Cellvibrionales</taxon>
        <taxon>Halieaceae</taxon>
        <taxon>Parahalioglobus</taxon>
    </lineage>
</organism>
<dbReference type="Pfam" id="PF02687">
    <property type="entry name" value="FtsX"/>
    <property type="match status" value="1"/>
</dbReference>
<evidence type="ECO:0000256" key="3">
    <source>
        <dbReference type="ARBA" id="ARBA00022475"/>
    </source>
</evidence>
<keyword evidence="3" id="KW-1003">Cell membrane</keyword>
<evidence type="ECO:0000256" key="5">
    <source>
        <dbReference type="ARBA" id="ARBA00022989"/>
    </source>
</evidence>
<comment type="caution">
    <text evidence="10">The sequence shown here is derived from an EMBL/GenBank/DDBJ whole genome shotgun (WGS) entry which is preliminary data.</text>
</comment>
<keyword evidence="11" id="KW-1185">Reference proteome</keyword>
<dbReference type="InterPro" id="IPR025857">
    <property type="entry name" value="MacB_PCD"/>
</dbReference>
<feature type="domain" description="MacB-like periplasmic core" evidence="9">
    <location>
        <begin position="27"/>
        <end position="225"/>
    </location>
</feature>
<evidence type="ECO:0000259" key="8">
    <source>
        <dbReference type="Pfam" id="PF02687"/>
    </source>
</evidence>
<evidence type="ECO:0000313" key="10">
    <source>
        <dbReference type="EMBL" id="GHD30117.1"/>
    </source>
</evidence>
<dbReference type="Proteomes" id="UP000644693">
    <property type="component" value="Unassembled WGS sequence"/>
</dbReference>